<dbReference type="Proteomes" id="UP000239895">
    <property type="component" value="Unassembled WGS sequence"/>
</dbReference>
<dbReference type="InterPro" id="IPR051199">
    <property type="entry name" value="LPS_LOS_Heptosyltrfase"/>
</dbReference>
<dbReference type="PANTHER" id="PTHR30160">
    <property type="entry name" value="TETRAACYLDISACCHARIDE 4'-KINASE-RELATED"/>
    <property type="match status" value="1"/>
</dbReference>
<keyword evidence="1" id="KW-0328">Glycosyltransferase</keyword>
<dbReference type="PANTHER" id="PTHR30160:SF1">
    <property type="entry name" value="LIPOPOLYSACCHARIDE 1,2-N-ACETYLGLUCOSAMINETRANSFERASE-RELATED"/>
    <property type="match status" value="1"/>
</dbReference>
<accession>A0ABX5E9C2</accession>
<dbReference type="CDD" id="cd03789">
    <property type="entry name" value="GT9_LPS_heptosyltransferase"/>
    <property type="match status" value="1"/>
</dbReference>
<dbReference type="Gene3D" id="3.40.50.2000">
    <property type="entry name" value="Glycogen Phosphorylase B"/>
    <property type="match status" value="2"/>
</dbReference>
<evidence type="ECO:0000313" key="3">
    <source>
        <dbReference type="EMBL" id="PRZ03008.1"/>
    </source>
</evidence>
<reference evidence="3 4" key="1">
    <citation type="submission" date="2018-03" db="EMBL/GenBank/DDBJ databases">
        <title>Comparative analysis of microorganisms from saline springs in Andes Mountain Range, Colombia.</title>
        <authorList>
            <person name="Rubin E."/>
        </authorList>
    </citation>
    <scope>NUCLEOTIDE SEQUENCE [LARGE SCALE GENOMIC DNA]</scope>
    <source>
        <strain evidence="3 4">CG 23</strain>
    </source>
</reference>
<sequence length="343" mass="35099">MSADVLAVRLDNLGDVLLTGPAVRALAHGAADRGGAVDLLTSPASRAAGELLPGVRSVLAFDAPWSGFDPPDADAQTLQALVTTLAERRYAEAVVFTSFHQSPLLMALLARWAGIPRVSATSVDYPGSLLDLRHHRPDGLHEVEAASDLARAAGFPPPPDDDGRLRVDVPSAETRRPDAYVVVHPGASVPARAPAPDHAREIVAELVRRGRRVVVTGSPAEAELAVHVAAGRAQVLAGSTDLGALATVLAGAGCVVAGNTGPAHLAAAVGTPVVSLFSPVVPAERWAPWGVPSLLLGDQHAACGGTRARECPVPGHPCLSSVAPALVADAVERLAPVPAEVVA</sequence>
<evidence type="ECO:0000256" key="1">
    <source>
        <dbReference type="ARBA" id="ARBA00022676"/>
    </source>
</evidence>
<proteinExistence type="predicted"/>
<organism evidence="3 4">
    <name type="scientific">Isoptericola halotolerans</name>
    <dbReference type="NCBI Taxonomy" id="300560"/>
    <lineage>
        <taxon>Bacteria</taxon>
        <taxon>Bacillati</taxon>
        <taxon>Actinomycetota</taxon>
        <taxon>Actinomycetes</taxon>
        <taxon>Micrococcales</taxon>
        <taxon>Promicromonosporaceae</taxon>
        <taxon>Isoptericola</taxon>
    </lineage>
</organism>
<dbReference type="RefSeq" id="WP_106269768.1">
    <property type="nucleotide sequence ID" value="NZ_PVTX01000016.1"/>
</dbReference>
<keyword evidence="2" id="KW-0808">Transferase</keyword>
<comment type="caution">
    <text evidence="3">The sequence shown here is derived from an EMBL/GenBank/DDBJ whole genome shotgun (WGS) entry which is preliminary data.</text>
</comment>
<gene>
    <name evidence="3" type="ORF">BCL65_11630</name>
</gene>
<dbReference type="Pfam" id="PF01075">
    <property type="entry name" value="Glyco_transf_9"/>
    <property type="match status" value="1"/>
</dbReference>
<dbReference type="EMBL" id="PVTX01000016">
    <property type="protein sequence ID" value="PRZ03008.1"/>
    <property type="molecule type" value="Genomic_DNA"/>
</dbReference>
<keyword evidence="4" id="KW-1185">Reference proteome</keyword>
<dbReference type="InterPro" id="IPR002201">
    <property type="entry name" value="Glyco_trans_9"/>
</dbReference>
<name>A0ABX5E9C2_9MICO</name>
<evidence type="ECO:0000313" key="4">
    <source>
        <dbReference type="Proteomes" id="UP000239895"/>
    </source>
</evidence>
<protein>
    <submittedName>
        <fullName evidence="3">ADP-heptose:LPS heptosyltransferase</fullName>
    </submittedName>
</protein>
<dbReference type="SUPFAM" id="SSF53756">
    <property type="entry name" value="UDP-Glycosyltransferase/glycogen phosphorylase"/>
    <property type="match status" value="1"/>
</dbReference>
<evidence type="ECO:0000256" key="2">
    <source>
        <dbReference type="ARBA" id="ARBA00022679"/>
    </source>
</evidence>